<comment type="function">
    <text evidence="3">Co-chaperone involved in the maturation of iron-sulfur cluster-containing proteins. Seems to help targeting proteins to be folded toward HscA.</text>
</comment>
<evidence type="ECO:0000259" key="4">
    <source>
        <dbReference type="Pfam" id="PF07743"/>
    </source>
</evidence>
<dbReference type="EMBL" id="JBBMRA010000014">
    <property type="protein sequence ID" value="MEM5537442.1"/>
    <property type="molecule type" value="Genomic_DNA"/>
</dbReference>
<dbReference type="InterPro" id="IPR009073">
    <property type="entry name" value="HscB_oligo_C"/>
</dbReference>
<dbReference type="SUPFAM" id="SSF47144">
    <property type="entry name" value="HSC20 (HSCB), C-terminal oligomerisation domain"/>
    <property type="match status" value="1"/>
</dbReference>
<dbReference type="InterPro" id="IPR036869">
    <property type="entry name" value="J_dom_sf"/>
</dbReference>
<evidence type="ECO:0000256" key="3">
    <source>
        <dbReference type="HAMAP-Rule" id="MF_00682"/>
    </source>
</evidence>
<dbReference type="Pfam" id="PF07743">
    <property type="entry name" value="HSCB_C"/>
    <property type="match status" value="1"/>
</dbReference>
<dbReference type="Gene3D" id="1.10.287.110">
    <property type="entry name" value="DnaJ domain"/>
    <property type="match status" value="1"/>
</dbReference>
<organism evidence="5 6">
    <name type="scientific">Neptuniibacter pectenicola</name>
    <dbReference type="NCBI Taxonomy" id="1806669"/>
    <lineage>
        <taxon>Bacteria</taxon>
        <taxon>Pseudomonadati</taxon>
        <taxon>Pseudomonadota</taxon>
        <taxon>Gammaproteobacteria</taxon>
        <taxon>Oceanospirillales</taxon>
        <taxon>Oceanospirillaceae</taxon>
        <taxon>Neptuniibacter</taxon>
    </lineage>
</organism>
<proteinExistence type="inferred from homology"/>
<reference evidence="5 6" key="1">
    <citation type="submission" date="2024-03" db="EMBL/GenBank/DDBJ databases">
        <title>Community enrichment and isolation of bacterial strains for fucoidan degradation.</title>
        <authorList>
            <person name="Sichert A."/>
        </authorList>
    </citation>
    <scope>NUCLEOTIDE SEQUENCE [LARGE SCALE GENOMIC DNA]</scope>
    <source>
        <strain evidence="5 6">AS76</strain>
    </source>
</reference>
<name>A0ABU9TUS2_9GAMM</name>
<dbReference type="InterPro" id="IPR036386">
    <property type="entry name" value="HscB_C_sf"/>
</dbReference>
<gene>
    <name evidence="3 5" type="primary">hscB</name>
    <name evidence="5" type="ORF">WNY58_13685</name>
</gene>
<dbReference type="InterPro" id="IPR004640">
    <property type="entry name" value="HscB"/>
</dbReference>
<feature type="domain" description="Co-chaperone HscB C-terminal oligomerisation" evidence="4">
    <location>
        <begin position="93"/>
        <end position="167"/>
    </location>
</feature>
<protein>
    <recommendedName>
        <fullName evidence="3">Co-chaperone protein HscB homolog</fullName>
    </recommendedName>
</protein>
<comment type="subunit">
    <text evidence="3">Interacts with HscA and stimulates its ATPase activity.</text>
</comment>
<evidence type="ECO:0000256" key="2">
    <source>
        <dbReference type="ARBA" id="ARBA00023186"/>
    </source>
</evidence>
<evidence type="ECO:0000313" key="6">
    <source>
        <dbReference type="Proteomes" id="UP001449225"/>
    </source>
</evidence>
<evidence type="ECO:0000256" key="1">
    <source>
        <dbReference type="ARBA" id="ARBA00010476"/>
    </source>
</evidence>
<dbReference type="PANTHER" id="PTHR14021">
    <property type="entry name" value="IRON-SULFUR CLUSTER CO-CHAPERONE PROTEIN HSCB"/>
    <property type="match status" value="1"/>
</dbReference>
<dbReference type="Proteomes" id="UP001449225">
    <property type="component" value="Unassembled WGS sequence"/>
</dbReference>
<dbReference type="PANTHER" id="PTHR14021:SF15">
    <property type="entry name" value="IRON-SULFUR CLUSTER CO-CHAPERONE PROTEIN HSCB"/>
    <property type="match status" value="1"/>
</dbReference>
<evidence type="ECO:0000313" key="5">
    <source>
        <dbReference type="EMBL" id="MEM5537442.1"/>
    </source>
</evidence>
<comment type="similarity">
    <text evidence="1 3">Belongs to the HscB family.</text>
</comment>
<dbReference type="HAMAP" id="MF_00682">
    <property type="entry name" value="HscB"/>
    <property type="match status" value="1"/>
</dbReference>
<dbReference type="SUPFAM" id="SSF46565">
    <property type="entry name" value="Chaperone J-domain"/>
    <property type="match status" value="1"/>
</dbReference>
<dbReference type="NCBIfam" id="TIGR00714">
    <property type="entry name" value="hscB"/>
    <property type="match status" value="1"/>
</dbReference>
<dbReference type="Gene3D" id="1.20.1280.20">
    <property type="entry name" value="HscB, C-terminal domain"/>
    <property type="match status" value="1"/>
</dbReference>
<comment type="caution">
    <text evidence="5">The sequence shown here is derived from an EMBL/GenBank/DDBJ whole genome shotgun (WGS) entry which is preliminary data.</text>
</comment>
<accession>A0ABU9TUS2</accession>
<keyword evidence="2 3" id="KW-0143">Chaperone</keyword>
<sequence length="176" mass="20456">MMDITKNFFEFIGLPVSYTVDQSALADRSRELQKTLHPDRYAHLSDREQRMAVQYMSFLNEGIATLRSPLLRAQYLLSLRGIDTESESSTAVDPMFLMQQMELRERLEEIPELEDPYTELDALQVEVQGMLKALREQFAQNYQDEALSAATESVRKMQFLEKLVVEIERLEDRLDG</sequence>
<keyword evidence="6" id="KW-1185">Reference proteome</keyword>